<dbReference type="AlphaFoldDB" id="A0AAV5L505"/>
<dbReference type="Proteomes" id="UP001054252">
    <property type="component" value="Unassembled WGS sequence"/>
</dbReference>
<comment type="caution">
    <text evidence="1">The sequence shown here is derived from an EMBL/GenBank/DDBJ whole genome shotgun (WGS) entry which is preliminary data.</text>
</comment>
<protein>
    <submittedName>
        <fullName evidence="1">Uncharacterized protein</fullName>
    </submittedName>
</protein>
<evidence type="ECO:0000313" key="1">
    <source>
        <dbReference type="EMBL" id="GKV32130.1"/>
    </source>
</evidence>
<organism evidence="1 2">
    <name type="scientific">Rubroshorea leprosula</name>
    <dbReference type="NCBI Taxonomy" id="152421"/>
    <lineage>
        <taxon>Eukaryota</taxon>
        <taxon>Viridiplantae</taxon>
        <taxon>Streptophyta</taxon>
        <taxon>Embryophyta</taxon>
        <taxon>Tracheophyta</taxon>
        <taxon>Spermatophyta</taxon>
        <taxon>Magnoliopsida</taxon>
        <taxon>eudicotyledons</taxon>
        <taxon>Gunneridae</taxon>
        <taxon>Pentapetalae</taxon>
        <taxon>rosids</taxon>
        <taxon>malvids</taxon>
        <taxon>Malvales</taxon>
        <taxon>Dipterocarpaceae</taxon>
        <taxon>Rubroshorea</taxon>
    </lineage>
</organism>
<sequence length="48" mass="5397">MATKPGILTNWPWKPLGNFKYVILVQSVLHNIYSFATKGKNESDNSTS</sequence>
<reference evidence="1 2" key="1">
    <citation type="journal article" date="2021" name="Commun. Biol.">
        <title>The genome of Shorea leprosula (Dipterocarpaceae) highlights the ecological relevance of drought in aseasonal tropical rainforests.</title>
        <authorList>
            <person name="Ng K.K.S."/>
            <person name="Kobayashi M.J."/>
            <person name="Fawcett J.A."/>
            <person name="Hatakeyama M."/>
            <person name="Paape T."/>
            <person name="Ng C.H."/>
            <person name="Ang C.C."/>
            <person name="Tnah L.H."/>
            <person name="Lee C.T."/>
            <person name="Nishiyama T."/>
            <person name="Sese J."/>
            <person name="O'Brien M.J."/>
            <person name="Copetti D."/>
            <person name="Mohd Noor M.I."/>
            <person name="Ong R.C."/>
            <person name="Putra M."/>
            <person name="Sireger I.Z."/>
            <person name="Indrioko S."/>
            <person name="Kosugi Y."/>
            <person name="Izuno A."/>
            <person name="Isagi Y."/>
            <person name="Lee S.L."/>
            <person name="Shimizu K.K."/>
        </authorList>
    </citation>
    <scope>NUCLEOTIDE SEQUENCE [LARGE SCALE GENOMIC DNA]</scope>
    <source>
        <strain evidence="1">214</strain>
    </source>
</reference>
<name>A0AAV5L505_9ROSI</name>
<proteinExistence type="predicted"/>
<accession>A0AAV5L505</accession>
<keyword evidence="2" id="KW-1185">Reference proteome</keyword>
<dbReference type="EMBL" id="BPVZ01000094">
    <property type="protein sequence ID" value="GKV32130.1"/>
    <property type="molecule type" value="Genomic_DNA"/>
</dbReference>
<evidence type="ECO:0000313" key="2">
    <source>
        <dbReference type="Proteomes" id="UP001054252"/>
    </source>
</evidence>
<gene>
    <name evidence="1" type="ORF">SLEP1_g40759</name>
</gene>